<dbReference type="PANTHER" id="PTHR10151:SF120">
    <property type="entry name" value="BIS(5'-ADENOSYL)-TRIPHOSPHATASE"/>
    <property type="match status" value="1"/>
</dbReference>
<evidence type="ECO:0000313" key="4">
    <source>
        <dbReference type="Proteomes" id="UP000663879"/>
    </source>
</evidence>
<sequence length="456" mass="52301">MTRAFYFFLTFVLFYHIAGHTHSDKPMVLLLSFDGFRWDYLLKHNLTNFNSIKKNGTHAEYMINSFSTVTFPNHWTLVTGLYEESHGIIQNIMYDPVLNKTFNLGMPETYTKEWFGQNKLTEPIWATNQKAGNGRYSAAEWLGSNLEFSGQNITTAKNPINFGAIYFDEPDHYGHLYGPDSKEIAEKLQELDGDLGYLLDQLKSHHLFDKVNLIITSDHGMDSISEKTVIFLEDYIDDNLYDAYGSRACYSIFVKDATNIELVYQKFKAIKNIDVYKKDEIPESLRYKYNVRIGDMILVSHLGYAMYLKKIPIDWTLTNGDHGYYNNETSMFPIFLAHGPAFKKSYKSRVFNNVDLYPLMCFILGVQPAYNNGTLENVIDMLVFKVANQNIQQNFIFVLLLLIPAVLVGMTGMFVCFTIKNSPKGTVMTEYGYDTISNCEDGEIEGVNNDQSRLIA</sequence>
<organism evidence="3 4">
    <name type="scientific">Brachionus calyciflorus</name>
    <dbReference type="NCBI Taxonomy" id="104777"/>
    <lineage>
        <taxon>Eukaryota</taxon>
        <taxon>Metazoa</taxon>
        <taxon>Spiralia</taxon>
        <taxon>Gnathifera</taxon>
        <taxon>Rotifera</taxon>
        <taxon>Eurotatoria</taxon>
        <taxon>Monogononta</taxon>
        <taxon>Pseudotrocha</taxon>
        <taxon>Ploima</taxon>
        <taxon>Brachionidae</taxon>
        <taxon>Brachionus</taxon>
    </lineage>
</organism>
<name>A0A813NPG3_9BILA</name>
<dbReference type="SUPFAM" id="SSF53649">
    <property type="entry name" value="Alkaline phosphatase-like"/>
    <property type="match status" value="1"/>
</dbReference>
<comment type="caution">
    <text evidence="3">The sequence shown here is derived from an EMBL/GenBank/DDBJ whole genome shotgun (WGS) entry which is preliminary data.</text>
</comment>
<evidence type="ECO:0000313" key="3">
    <source>
        <dbReference type="EMBL" id="CAF0741783.1"/>
    </source>
</evidence>
<feature type="transmembrane region" description="Helical" evidence="1">
    <location>
        <begin position="395"/>
        <end position="419"/>
    </location>
</feature>
<dbReference type="Gene3D" id="3.40.720.10">
    <property type="entry name" value="Alkaline Phosphatase, subunit A"/>
    <property type="match status" value="1"/>
</dbReference>
<keyword evidence="1" id="KW-1133">Transmembrane helix</keyword>
<evidence type="ECO:0000256" key="2">
    <source>
        <dbReference type="SAM" id="SignalP"/>
    </source>
</evidence>
<dbReference type="Proteomes" id="UP000663879">
    <property type="component" value="Unassembled WGS sequence"/>
</dbReference>
<dbReference type="AlphaFoldDB" id="A0A813NPG3"/>
<dbReference type="CDD" id="cd16018">
    <property type="entry name" value="Enpp"/>
    <property type="match status" value="1"/>
</dbReference>
<dbReference type="EMBL" id="CAJNOC010000302">
    <property type="protein sequence ID" value="CAF0741783.1"/>
    <property type="molecule type" value="Genomic_DNA"/>
</dbReference>
<dbReference type="Pfam" id="PF01663">
    <property type="entry name" value="Phosphodiest"/>
    <property type="match status" value="2"/>
</dbReference>
<protein>
    <submittedName>
        <fullName evidence="3">Uncharacterized protein</fullName>
    </submittedName>
</protein>
<dbReference type="InterPro" id="IPR017850">
    <property type="entry name" value="Alkaline_phosphatase_core_sf"/>
</dbReference>
<evidence type="ECO:0000256" key="1">
    <source>
        <dbReference type="SAM" id="Phobius"/>
    </source>
</evidence>
<feature type="signal peptide" evidence="2">
    <location>
        <begin position="1"/>
        <end position="23"/>
    </location>
</feature>
<keyword evidence="4" id="KW-1185">Reference proteome</keyword>
<gene>
    <name evidence="3" type="ORF">OXX778_LOCUS3430</name>
</gene>
<keyword evidence="1" id="KW-0472">Membrane</keyword>
<keyword evidence="1" id="KW-0812">Transmembrane</keyword>
<reference evidence="3" key="1">
    <citation type="submission" date="2021-02" db="EMBL/GenBank/DDBJ databases">
        <authorList>
            <person name="Nowell W R."/>
        </authorList>
    </citation>
    <scope>NUCLEOTIDE SEQUENCE</scope>
    <source>
        <strain evidence="3">Ploen Becks lab</strain>
    </source>
</reference>
<proteinExistence type="predicted"/>
<dbReference type="InterPro" id="IPR002591">
    <property type="entry name" value="Phosphodiest/P_Trfase"/>
</dbReference>
<feature type="chain" id="PRO_5032396367" evidence="2">
    <location>
        <begin position="24"/>
        <end position="456"/>
    </location>
</feature>
<keyword evidence="2" id="KW-0732">Signal</keyword>
<accession>A0A813NPG3</accession>
<dbReference type="OrthoDB" id="415411at2759"/>
<dbReference type="GO" id="GO:0016787">
    <property type="term" value="F:hydrolase activity"/>
    <property type="evidence" value="ECO:0007669"/>
    <property type="project" value="UniProtKB-ARBA"/>
</dbReference>
<dbReference type="PANTHER" id="PTHR10151">
    <property type="entry name" value="ECTONUCLEOTIDE PYROPHOSPHATASE/PHOSPHODIESTERASE"/>
    <property type="match status" value="1"/>
</dbReference>